<evidence type="ECO:0000256" key="2">
    <source>
        <dbReference type="ARBA" id="ARBA00017823"/>
    </source>
</evidence>
<reference evidence="11" key="2">
    <citation type="submission" date="2020-09" db="EMBL/GenBank/DDBJ databases">
        <authorList>
            <person name="Sun Q."/>
            <person name="Zhou Y."/>
        </authorList>
    </citation>
    <scope>NUCLEOTIDE SEQUENCE</scope>
    <source>
        <strain evidence="11">CGMCC 1.15425</strain>
    </source>
</reference>
<reference evidence="11" key="1">
    <citation type="journal article" date="2014" name="Int. J. Syst. Evol. Microbiol.">
        <title>Complete genome sequence of Corynebacterium casei LMG S-19264T (=DSM 44701T), isolated from a smear-ripened cheese.</title>
        <authorList>
            <consortium name="US DOE Joint Genome Institute (JGI-PGF)"/>
            <person name="Walter F."/>
            <person name="Albersmeier A."/>
            <person name="Kalinowski J."/>
            <person name="Ruckert C."/>
        </authorList>
    </citation>
    <scope>NUCLEOTIDE SEQUENCE</scope>
    <source>
        <strain evidence="11">CGMCC 1.15425</strain>
    </source>
</reference>
<evidence type="ECO:0000256" key="6">
    <source>
        <dbReference type="ARBA" id="ARBA00023163"/>
    </source>
</evidence>
<comment type="similarity">
    <text evidence="1">Belongs to the FlgM family.</text>
</comment>
<evidence type="ECO:0000256" key="9">
    <source>
        <dbReference type="SAM" id="MobiDB-lite"/>
    </source>
</evidence>
<dbReference type="EMBL" id="BMIY01000005">
    <property type="protein sequence ID" value="GGG57362.1"/>
    <property type="molecule type" value="Genomic_DNA"/>
</dbReference>
<dbReference type="Proteomes" id="UP000627715">
    <property type="component" value="Unassembled WGS sequence"/>
</dbReference>
<dbReference type="GO" id="GO:0044781">
    <property type="term" value="P:bacterial-type flagellum organization"/>
    <property type="evidence" value="ECO:0007669"/>
    <property type="project" value="UniProtKB-KW"/>
</dbReference>
<evidence type="ECO:0000256" key="4">
    <source>
        <dbReference type="ARBA" id="ARBA00022795"/>
    </source>
</evidence>
<evidence type="ECO:0000256" key="1">
    <source>
        <dbReference type="ARBA" id="ARBA00005322"/>
    </source>
</evidence>
<keyword evidence="6" id="KW-0804">Transcription</keyword>
<evidence type="ECO:0000256" key="8">
    <source>
        <dbReference type="ARBA" id="ARBA00030117"/>
    </source>
</evidence>
<dbReference type="AlphaFoldDB" id="A0A917GV43"/>
<name>A0A917GV43_9GAMM</name>
<keyword evidence="3" id="KW-0678">Repressor</keyword>
<dbReference type="Pfam" id="PF04316">
    <property type="entry name" value="FlgM"/>
    <property type="match status" value="1"/>
</dbReference>
<feature type="compositionally biased region" description="Polar residues" evidence="9">
    <location>
        <begin position="1"/>
        <end position="33"/>
    </location>
</feature>
<dbReference type="SUPFAM" id="SSF101498">
    <property type="entry name" value="Anti-sigma factor FlgM"/>
    <property type="match status" value="1"/>
</dbReference>
<gene>
    <name evidence="11" type="ORF">GCM10011403_13260</name>
</gene>
<dbReference type="InterPro" id="IPR031316">
    <property type="entry name" value="FlgM_C"/>
</dbReference>
<comment type="function">
    <text evidence="7">Responsible for the coupling of flagellin expression to flagellar assembly by preventing expression of the flagellin genes when a component of the middle class of proteins is defective. It negatively regulates flagellar genes by inhibiting the activity of FliA by directly binding to FliA.</text>
</comment>
<evidence type="ECO:0000256" key="7">
    <source>
        <dbReference type="ARBA" id="ARBA00024739"/>
    </source>
</evidence>
<evidence type="ECO:0000259" key="10">
    <source>
        <dbReference type="Pfam" id="PF04316"/>
    </source>
</evidence>
<evidence type="ECO:0000256" key="5">
    <source>
        <dbReference type="ARBA" id="ARBA00023015"/>
    </source>
</evidence>
<keyword evidence="12" id="KW-1185">Reference proteome</keyword>
<dbReference type="InterPro" id="IPR007412">
    <property type="entry name" value="FlgM"/>
</dbReference>
<organism evidence="11 12">
    <name type="scientific">Pseudohongiella nitratireducens</name>
    <dbReference type="NCBI Taxonomy" id="1768907"/>
    <lineage>
        <taxon>Bacteria</taxon>
        <taxon>Pseudomonadati</taxon>
        <taxon>Pseudomonadota</taxon>
        <taxon>Gammaproteobacteria</taxon>
        <taxon>Pseudomonadales</taxon>
        <taxon>Pseudohongiellaceae</taxon>
        <taxon>Pseudohongiella</taxon>
    </lineage>
</organism>
<feature type="compositionally biased region" description="Low complexity" evidence="9">
    <location>
        <begin position="34"/>
        <end position="46"/>
    </location>
</feature>
<comment type="caution">
    <text evidence="11">The sequence shown here is derived from an EMBL/GenBank/DDBJ whole genome shotgun (WGS) entry which is preliminary data.</text>
</comment>
<dbReference type="InterPro" id="IPR035890">
    <property type="entry name" value="Anti-sigma-28_factor_FlgM_sf"/>
</dbReference>
<accession>A0A917GV43</accession>
<feature type="region of interest" description="Disordered" evidence="9">
    <location>
        <begin position="1"/>
        <end position="52"/>
    </location>
</feature>
<dbReference type="GO" id="GO:0045892">
    <property type="term" value="P:negative regulation of DNA-templated transcription"/>
    <property type="evidence" value="ECO:0007669"/>
    <property type="project" value="InterPro"/>
</dbReference>
<keyword evidence="5" id="KW-0805">Transcription regulation</keyword>
<evidence type="ECO:0000313" key="11">
    <source>
        <dbReference type="EMBL" id="GGG57362.1"/>
    </source>
</evidence>
<feature type="domain" description="Anti-sigma-28 factor FlgM C-terminal" evidence="10">
    <location>
        <begin position="49"/>
        <end position="103"/>
    </location>
</feature>
<protein>
    <recommendedName>
        <fullName evidence="2">Negative regulator of flagellin synthesis</fullName>
    </recommendedName>
    <alternativeName>
        <fullName evidence="8">Anti-sigma-28 factor</fullName>
    </alternativeName>
</protein>
<dbReference type="RefSeq" id="WP_068813075.1">
    <property type="nucleotide sequence ID" value="NZ_BMIY01000005.1"/>
</dbReference>
<dbReference type="OrthoDB" id="7064195at2"/>
<evidence type="ECO:0000256" key="3">
    <source>
        <dbReference type="ARBA" id="ARBA00022491"/>
    </source>
</evidence>
<evidence type="ECO:0000313" key="12">
    <source>
        <dbReference type="Proteomes" id="UP000627715"/>
    </source>
</evidence>
<keyword evidence="4" id="KW-1005">Bacterial flagellum biogenesis</keyword>
<proteinExistence type="inferred from homology"/>
<sequence>MSISNIGGSGTLPESRSPVSQTDSQARNTQQQGNNANVSADAASANTQDAVSISDRASDLQALESQVKSLPEVDMSKVEAIRNRIDNGDYQIDSARLADKMLNFEQQLGD</sequence>
<dbReference type="NCBIfam" id="TIGR03824">
    <property type="entry name" value="FlgM_jcvi"/>
    <property type="match status" value="1"/>
</dbReference>